<dbReference type="PANTHER" id="PTHR12496">
    <property type="entry name" value="CGI-41 METHYLTRANSFERASE"/>
    <property type="match status" value="1"/>
</dbReference>
<comment type="caution">
    <text evidence="2">The sequence shown here is derived from an EMBL/GenBank/DDBJ whole genome shotgun (WGS) entry which is preliminary data.</text>
</comment>
<evidence type="ECO:0000313" key="3">
    <source>
        <dbReference type="Proteomes" id="UP001219518"/>
    </source>
</evidence>
<dbReference type="EMBL" id="JAHWGI010001215">
    <property type="protein sequence ID" value="KAK3925106.1"/>
    <property type="molecule type" value="Genomic_DNA"/>
</dbReference>
<dbReference type="Pfam" id="PF13679">
    <property type="entry name" value="Methyltransf_32"/>
    <property type="match status" value="1"/>
</dbReference>
<proteinExistence type="predicted"/>
<accession>A0AAE1HPF6</accession>
<feature type="domain" description="Methyltransferase" evidence="1">
    <location>
        <begin position="138"/>
        <end position="297"/>
    </location>
</feature>
<evidence type="ECO:0000259" key="1">
    <source>
        <dbReference type="Pfam" id="PF13679"/>
    </source>
</evidence>
<reference evidence="2" key="2">
    <citation type="journal article" date="2023" name="BMC Genomics">
        <title>Pest status, molecular evolution, and epigenetic factors derived from the genome assembly of Frankliniella fusca, a thysanopteran phytovirus vector.</title>
        <authorList>
            <person name="Catto M.A."/>
            <person name="Labadie P.E."/>
            <person name="Jacobson A.L."/>
            <person name="Kennedy G.G."/>
            <person name="Srinivasan R."/>
            <person name="Hunt B.G."/>
        </authorList>
    </citation>
    <scope>NUCLEOTIDE SEQUENCE</scope>
    <source>
        <strain evidence="2">PL_HMW_Pooled</strain>
    </source>
</reference>
<dbReference type="InterPro" id="IPR029063">
    <property type="entry name" value="SAM-dependent_MTases_sf"/>
</dbReference>
<keyword evidence="3" id="KW-1185">Reference proteome</keyword>
<organism evidence="2 3">
    <name type="scientific">Frankliniella fusca</name>
    <dbReference type="NCBI Taxonomy" id="407009"/>
    <lineage>
        <taxon>Eukaryota</taxon>
        <taxon>Metazoa</taxon>
        <taxon>Ecdysozoa</taxon>
        <taxon>Arthropoda</taxon>
        <taxon>Hexapoda</taxon>
        <taxon>Insecta</taxon>
        <taxon>Pterygota</taxon>
        <taxon>Neoptera</taxon>
        <taxon>Paraneoptera</taxon>
        <taxon>Thysanoptera</taxon>
        <taxon>Terebrantia</taxon>
        <taxon>Thripoidea</taxon>
        <taxon>Thripidae</taxon>
        <taxon>Frankliniella</taxon>
    </lineage>
</organism>
<sequence length="476" mass="53913">MDCLSQEKTTVLNCLKVIQEFDWLINAFVLDFYTEDHWKRLPLSWREVLKECTLEELGEWMLKAKCSNQRVWPLALLALRASVTSLSLSREQMNLARDECNNVSTVQNSDNEVFPGIETKCLTNENLKQLFVKHVKPKKRHETVIMAKLCAEAAVKSKVTYVVDVGGGKGHLSRLLTYGYGLRVCCVDAQGSLISSAREIDKQLEYTAAKYLSNSYMQQLSGPEYLTLTVGCSDESLALFRKEVLEKLKIDEDCEVSFGIVGLHPCGDLAATLLRLFTSVNEAKFICIASCCYMKLSLKNDPTRGYPLSNFVQMLPTNLFTLTYEALEVSCHALETYCKRLQAQEYEVLKIHSFRAALEKLIVKHYPDLKHSGLRSVKHFNEMDFPSYAEKALSRINISIPMCDLTSSDISEQLKCWQDVVALYSLRLLLAPLIETVVLLDRLIYIQECGHIGVVKPGFDPILSPRNLIIQGLKVR</sequence>
<dbReference type="SUPFAM" id="SSF53335">
    <property type="entry name" value="S-adenosyl-L-methionine-dependent methyltransferases"/>
    <property type="match status" value="1"/>
</dbReference>
<evidence type="ECO:0000313" key="2">
    <source>
        <dbReference type="EMBL" id="KAK3925106.1"/>
    </source>
</evidence>
<dbReference type="Proteomes" id="UP001219518">
    <property type="component" value="Unassembled WGS sequence"/>
</dbReference>
<gene>
    <name evidence="2" type="ORF">KUF71_013375</name>
</gene>
<dbReference type="AlphaFoldDB" id="A0AAE1HPF6"/>
<dbReference type="PANTHER" id="PTHR12496:SF2">
    <property type="entry name" value="METHYLTRANSFERASE-LIKE PROTEIN 25B"/>
    <property type="match status" value="1"/>
</dbReference>
<dbReference type="InterPro" id="IPR025714">
    <property type="entry name" value="Methyltranfer_dom"/>
</dbReference>
<reference evidence="2" key="1">
    <citation type="submission" date="2021-07" db="EMBL/GenBank/DDBJ databases">
        <authorList>
            <person name="Catto M.A."/>
            <person name="Jacobson A."/>
            <person name="Kennedy G."/>
            <person name="Labadie P."/>
            <person name="Hunt B.G."/>
            <person name="Srinivasan R."/>
        </authorList>
    </citation>
    <scope>NUCLEOTIDE SEQUENCE</scope>
    <source>
        <strain evidence="2">PL_HMW_Pooled</strain>
        <tissue evidence="2">Head</tissue>
    </source>
</reference>
<protein>
    <submittedName>
        <fullName evidence="2">Protein RRNAD1</fullName>
    </submittedName>
</protein>
<dbReference type="InterPro" id="IPR052220">
    <property type="entry name" value="METTL25"/>
</dbReference>
<name>A0AAE1HPF6_9NEOP</name>